<evidence type="ECO:0000256" key="2">
    <source>
        <dbReference type="ARBA" id="ARBA00022695"/>
    </source>
</evidence>
<dbReference type="Gene3D" id="1.10.3290.10">
    <property type="entry name" value="Fido-like domain"/>
    <property type="match status" value="1"/>
</dbReference>
<comment type="catalytic activity">
    <reaction evidence="7">
        <text>L-tyrosyl-[protein] + ATP = O-(5'-adenylyl)-L-tyrosyl-[protein] + diphosphate</text>
        <dbReference type="Rhea" id="RHEA:54288"/>
        <dbReference type="Rhea" id="RHEA-COMP:10136"/>
        <dbReference type="Rhea" id="RHEA-COMP:13846"/>
        <dbReference type="ChEBI" id="CHEBI:30616"/>
        <dbReference type="ChEBI" id="CHEBI:33019"/>
        <dbReference type="ChEBI" id="CHEBI:46858"/>
        <dbReference type="ChEBI" id="CHEBI:83624"/>
        <dbReference type="EC" id="2.7.7.108"/>
    </reaction>
</comment>
<name>A0A1H0UZC9_HALAD</name>
<dbReference type="RefSeq" id="WP_244157283.1">
    <property type="nucleotide sequence ID" value="NZ_FNIZ01000029.1"/>
</dbReference>
<dbReference type="PANTHER" id="PTHR39560:SF1">
    <property type="entry name" value="PROTEIN ADENYLYLTRANSFERASE FIC-RELATED"/>
    <property type="match status" value="1"/>
</dbReference>
<dbReference type="GO" id="GO:0051302">
    <property type="term" value="P:regulation of cell division"/>
    <property type="evidence" value="ECO:0007669"/>
    <property type="project" value="TreeGrafter"/>
</dbReference>
<keyword evidence="4" id="KW-0067">ATP-binding</keyword>
<dbReference type="PROSITE" id="PS51459">
    <property type="entry name" value="FIDO"/>
    <property type="match status" value="1"/>
</dbReference>
<evidence type="ECO:0000259" key="8">
    <source>
        <dbReference type="PROSITE" id="PS51459"/>
    </source>
</evidence>
<organism evidence="9 10">
    <name type="scientific">Halobacillus aidingensis</name>
    <dbReference type="NCBI Taxonomy" id="240303"/>
    <lineage>
        <taxon>Bacteria</taxon>
        <taxon>Bacillati</taxon>
        <taxon>Bacillota</taxon>
        <taxon>Bacilli</taxon>
        <taxon>Bacillales</taxon>
        <taxon>Bacillaceae</taxon>
        <taxon>Halobacillus</taxon>
    </lineage>
</organism>
<dbReference type="SUPFAM" id="SSF140931">
    <property type="entry name" value="Fic-like"/>
    <property type="match status" value="1"/>
</dbReference>
<proteinExistence type="predicted"/>
<comment type="catalytic activity">
    <reaction evidence="6">
        <text>L-threonyl-[protein] + ATP = 3-O-(5'-adenylyl)-L-threonyl-[protein] + diphosphate</text>
        <dbReference type="Rhea" id="RHEA:54292"/>
        <dbReference type="Rhea" id="RHEA-COMP:11060"/>
        <dbReference type="Rhea" id="RHEA-COMP:13847"/>
        <dbReference type="ChEBI" id="CHEBI:30013"/>
        <dbReference type="ChEBI" id="CHEBI:30616"/>
        <dbReference type="ChEBI" id="CHEBI:33019"/>
        <dbReference type="ChEBI" id="CHEBI:138113"/>
        <dbReference type="EC" id="2.7.7.108"/>
    </reaction>
</comment>
<dbReference type="Pfam" id="PF02661">
    <property type="entry name" value="Fic"/>
    <property type="match status" value="1"/>
</dbReference>
<evidence type="ECO:0000256" key="1">
    <source>
        <dbReference type="ARBA" id="ARBA00022679"/>
    </source>
</evidence>
<evidence type="ECO:0000313" key="9">
    <source>
        <dbReference type="EMBL" id="SDP71288.1"/>
    </source>
</evidence>
<evidence type="ECO:0000256" key="5">
    <source>
        <dbReference type="ARBA" id="ARBA00034531"/>
    </source>
</evidence>
<feature type="domain" description="Fido" evidence="8">
    <location>
        <begin position="70"/>
        <end position="205"/>
    </location>
</feature>
<dbReference type="InterPro" id="IPR003812">
    <property type="entry name" value="Fido"/>
</dbReference>
<dbReference type="InterPro" id="IPR036597">
    <property type="entry name" value="Fido-like_dom_sf"/>
</dbReference>
<dbReference type="EC" id="2.7.7.108" evidence="5"/>
<dbReference type="EMBL" id="FNIZ01000029">
    <property type="protein sequence ID" value="SDP71288.1"/>
    <property type="molecule type" value="Genomic_DNA"/>
</dbReference>
<dbReference type="GO" id="GO:0005524">
    <property type="term" value="F:ATP binding"/>
    <property type="evidence" value="ECO:0007669"/>
    <property type="project" value="UniProtKB-KW"/>
</dbReference>
<sequence>MRSSSHGRWNWLVMPNTRYGNEKSKYCYPGSNVLINHYDIKDEKQLTALETMFTAQRLAELQSTPIKGDFDLRHLQRIHARLFSDLYPFAGEIRTENITKDGFSFAQARFIHDAAEPIFQQLMREDWKSMNRVLVVEKLVYYMSEINVLHPFREGNGRSLREFIRILAMEAGYHLDWSAVPPEEIFQASVQSVKDVRPLAQVISHSLSTYQKPSA</sequence>
<keyword evidence="2" id="KW-0548">Nucleotidyltransferase</keyword>
<evidence type="ECO:0000256" key="4">
    <source>
        <dbReference type="ARBA" id="ARBA00022840"/>
    </source>
</evidence>
<evidence type="ECO:0000256" key="6">
    <source>
        <dbReference type="ARBA" id="ARBA00047939"/>
    </source>
</evidence>
<accession>A0A1H0UZC9</accession>
<evidence type="ECO:0000256" key="3">
    <source>
        <dbReference type="ARBA" id="ARBA00022741"/>
    </source>
</evidence>
<dbReference type="Proteomes" id="UP000198860">
    <property type="component" value="Unassembled WGS sequence"/>
</dbReference>
<keyword evidence="3" id="KW-0547">Nucleotide-binding</keyword>
<dbReference type="AlphaFoldDB" id="A0A1H0UZC9"/>
<protein>
    <recommendedName>
        <fullName evidence="5">protein adenylyltransferase</fullName>
        <ecNumber evidence="5">2.7.7.108</ecNumber>
    </recommendedName>
</protein>
<gene>
    <name evidence="9" type="ORF">SAMN05421677_12933</name>
</gene>
<evidence type="ECO:0000256" key="7">
    <source>
        <dbReference type="ARBA" id="ARBA00048696"/>
    </source>
</evidence>
<keyword evidence="10" id="KW-1185">Reference proteome</keyword>
<dbReference type="GO" id="GO:0070733">
    <property type="term" value="F:AMPylase activity"/>
    <property type="evidence" value="ECO:0007669"/>
    <property type="project" value="UniProtKB-EC"/>
</dbReference>
<dbReference type="PANTHER" id="PTHR39560">
    <property type="entry name" value="PROTEIN ADENYLYLTRANSFERASE FIC-RELATED"/>
    <property type="match status" value="1"/>
</dbReference>
<keyword evidence="1" id="KW-0808">Transferase</keyword>
<evidence type="ECO:0000313" key="10">
    <source>
        <dbReference type="Proteomes" id="UP000198860"/>
    </source>
</evidence>
<reference evidence="10" key="1">
    <citation type="submission" date="2016-10" db="EMBL/GenBank/DDBJ databases">
        <authorList>
            <person name="Varghese N."/>
            <person name="Submissions S."/>
        </authorList>
    </citation>
    <scope>NUCLEOTIDE SEQUENCE [LARGE SCALE GENOMIC DNA]</scope>
    <source>
        <strain evidence="10">CGMCC 1.3703</strain>
    </source>
</reference>
<dbReference type="STRING" id="240303.SAMN05421677_12933"/>